<evidence type="ECO:0000256" key="1">
    <source>
        <dbReference type="SAM" id="MobiDB-lite"/>
    </source>
</evidence>
<accession>A0A397IXR8</accession>
<feature type="region of interest" description="Disordered" evidence="1">
    <location>
        <begin position="1"/>
        <end position="61"/>
    </location>
</feature>
<dbReference type="AlphaFoldDB" id="A0A397IXR8"/>
<feature type="compositionally biased region" description="Acidic residues" evidence="1">
    <location>
        <begin position="22"/>
        <end position="61"/>
    </location>
</feature>
<name>A0A397IXR8_9GLOM</name>
<gene>
    <name evidence="2" type="ORF">Glove_132g125</name>
</gene>
<evidence type="ECO:0000313" key="3">
    <source>
        <dbReference type="Proteomes" id="UP000266861"/>
    </source>
</evidence>
<dbReference type="EMBL" id="PQFF01000123">
    <property type="protein sequence ID" value="RHZ80819.1"/>
    <property type="molecule type" value="Genomic_DNA"/>
</dbReference>
<comment type="caution">
    <text evidence="2">The sequence shown here is derived from an EMBL/GenBank/DDBJ whole genome shotgun (WGS) entry which is preliminary data.</text>
</comment>
<reference evidence="2 3" key="1">
    <citation type="submission" date="2018-08" db="EMBL/GenBank/DDBJ databases">
        <title>Genome and evolution of the arbuscular mycorrhizal fungus Diversispora epigaea (formerly Glomus versiforme) and its bacterial endosymbionts.</title>
        <authorList>
            <person name="Sun X."/>
            <person name="Fei Z."/>
            <person name="Harrison M."/>
        </authorList>
    </citation>
    <scope>NUCLEOTIDE SEQUENCE [LARGE SCALE GENOMIC DNA]</scope>
    <source>
        <strain evidence="2 3">IT104</strain>
    </source>
</reference>
<organism evidence="2 3">
    <name type="scientific">Diversispora epigaea</name>
    <dbReference type="NCBI Taxonomy" id="1348612"/>
    <lineage>
        <taxon>Eukaryota</taxon>
        <taxon>Fungi</taxon>
        <taxon>Fungi incertae sedis</taxon>
        <taxon>Mucoromycota</taxon>
        <taxon>Glomeromycotina</taxon>
        <taxon>Glomeromycetes</taxon>
        <taxon>Diversisporales</taxon>
        <taxon>Diversisporaceae</taxon>
        <taxon>Diversispora</taxon>
    </lineage>
</organism>
<proteinExistence type="predicted"/>
<sequence length="140" mass="15965">MNGEKKGPFKKPTTCTRNEESSSGEDESGYEGEGEDEDEGEVEDEGDEVEDESDEGEDEDEVLYFRAYVVRKYVRVNYVSSRDNNQQGDVKKENGSNYGRQHALPRWEIISIGVDRSSIIAMRAISRLHGYYDLIKEQPT</sequence>
<dbReference type="Proteomes" id="UP000266861">
    <property type="component" value="Unassembled WGS sequence"/>
</dbReference>
<evidence type="ECO:0000313" key="2">
    <source>
        <dbReference type="EMBL" id="RHZ80819.1"/>
    </source>
</evidence>
<keyword evidence="3" id="KW-1185">Reference proteome</keyword>
<protein>
    <submittedName>
        <fullName evidence="2">Uncharacterized protein</fullName>
    </submittedName>
</protein>